<organism evidence="2">
    <name type="scientific">Compsopogon caeruleus</name>
    <dbReference type="NCBI Taxonomy" id="31354"/>
    <lineage>
        <taxon>Eukaryota</taxon>
        <taxon>Rhodophyta</taxon>
        <taxon>Compsopogonophyceae</taxon>
        <taxon>Compsopogonales</taxon>
        <taxon>Compsopogonaceae</taxon>
        <taxon>Compsopogon</taxon>
    </lineage>
</organism>
<keyword evidence="1" id="KW-1133">Transmembrane helix</keyword>
<proteinExistence type="predicted"/>
<gene>
    <name evidence="2" type="ORF">CCAE0312_LOCUS8463</name>
</gene>
<keyword evidence="1" id="KW-0472">Membrane</keyword>
<reference evidence="2" key="1">
    <citation type="submission" date="2021-01" db="EMBL/GenBank/DDBJ databases">
        <authorList>
            <person name="Corre E."/>
            <person name="Pelletier E."/>
            <person name="Niang G."/>
            <person name="Scheremetjew M."/>
            <person name="Finn R."/>
            <person name="Kale V."/>
            <person name="Holt S."/>
            <person name="Cochrane G."/>
            <person name="Meng A."/>
            <person name="Brown T."/>
            <person name="Cohen L."/>
        </authorList>
    </citation>
    <scope>NUCLEOTIDE SEQUENCE</scope>
    <source>
        <strain evidence="2">SAG 36.94</strain>
    </source>
</reference>
<name>A0A7S1TH90_9RHOD</name>
<evidence type="ECO:0000313" key="2">
    <source>
        <dbReference type="EMBL" id="CAD9236369.1"/>
    </source>
</evidence>
<feature type="transmembrane region" description="Helical" evidence="1">
    <location>
        <begin position="63"/>
        <end position="87"/>
    </location>
</feature>
<dbReference type="EMBL" id="HBGH01015151">
    <property type="protein sequence ID" value="CAD9236369.1"/>
    <property type="molecule type" value="Transcribed_RNA"/>
</dbReference>
<dbReference type="AlphaFoldDB" id="A0A7S1TH90"/>
<sequence>MLPFALWMRKLRRNPEHCSTKHQIVADPVNSSSNATLPWTTAREKSKFSCPHWRIERKTSYPMVLSVVASIVSFFLIISVCAGHCTFQSRSAYFRSSRIRADIFDVTRIISSYTGQYVSMSYITQSVRGGTLRFS</sequence>
<keyword evidence="1" id="KW-0812">Transmembrane</keyword>
<evidence type="ECO:0000256" key="1">
    <source>
        <dbReference type="SAM" id="Phobius"/>
    </source>
</evidence>
<accession>A0A7S1TH90</accession>
<protein>
    <submittedName>
        <fullName evidence="2">Uncharacterized protein</fullName>
    </submittedName>
</protein>